<dbReference type="SUPFAM" id="SSF143800">
    <property type="entry name" value="L28p-like"/>
    <property type="match status" value="1"/>
</dbReference>
<dbReference type="Gene3D" id="2.30.170.40">
    <property type="entry name" value="Ribosomal protein L28/L24"/>
    <property type="match status" value="1"/>
</dbReference>
<dbReference type="GO" id="GO:0003735">
    <property type="term" value="F:structural constituent of ribosome"/>
    <property type="evidence" value="ECO:0007669"/>
    <property type="project" value="InterPro"/>
</dbReference>
<dbReference type="Proteomes" id="UP000248786">
    <property type="component" value="Unassembled WGS sequence"/>
</dbReference>
<dbReference type="EMBL" id="QGLD01000011">
    <property type="protein sequence ID" value="RAL70269.1"/>
    <property type="molecule type" value="Genomic_DNA"/>
</dbReference>
<evidence type="ECO:0000256" key="3">
    <source>
        <dbReference type="ARBA" id="ARBA00023274"/>
    </source>
</evidence>
<accession>A0A328ESC7</accession>
<dbReference type="InterPro" id="IPR026569">
    <property type="entry name" value="Ribosomal_bL28"/>
</dbReference>
<gene>
    <name evidence="5" type="ORF">C1G86_1152</name>
    <name evidence="4" type="ORF">C1G87_1116</name>
</gene>
<dbReference type="GO" id="GO:1990904">
    <property type="term" value="C:ribonucleoprotein complex"/>
    <property type="evidence" value="ECO:0007669"/>
    <property type="project" value="UniProtKB-KW"/>
</dbReference>
<protein>
    <submittedName>
        <fullName evidence="5">LSU ribosomal protein L28p</fullName>
    </submittedName>
</protein>
<keyword evidence="2 5" id="KW-0689">Ribosomal protein</keyword>
<dbReference type="Pfam" id="PF00830">
    <property type="entry name" value="Ribosomal_L28"/>
    <property type="match status" value="1"/>
</dbReference>
<keyword evidence="3" id="KW-0687">Ribonucleoprotein</keyword>
<evidence type="ECO:0000256" key="1">
    <source>
        <dbReference type="ARBA" id="ARBA00008760"/>
    </source>
</evidence>
<dbReference type="Proteomes" id="UP000249146">
    <property type="component" value="Unassembled WGS sequence"/>
</dbReference>
<organism evidence="5 6">
    <name type="scientific">Dehalococcoides mccartyi</name>
    <dbReference type="NCBI Taxonomy" id="61435"/>
    <lineage>
        <taxon>Bacteria</taxon>
        <taxon>Bacillati</taxon>
        <taxon>Chloroflexota</taxon>
        <taxon>Dehalococcoidia</taxon>
        <taxon>Dehalococcoidales</taxon>
        <taxon>Dehalococcoidaceae</taxon>
        <taxon>Dehalococcoides</taxon>
    </lineage>
</organism>
<dbReference type="InterPro" id="IPR037147">
    <property type="entry name" value="Ribosomal_bL28_sf"/>
</dbReference>
<evidence type="ECO:0000313" key="6">
    <source>
        <dbReference type="Proteomes" id="UP000248786"/>
    </source>
</evidence>
<reference evidence="6 7" key="1">
    <citation type="submission" date="2018-05" db="EMBL/GenBank/DDBJ databases">
        <title>Draft genome sequences of Dehalococcoides mccartyi strains RC and KS.</title>
        <authorList>
            <person name="Higgins S.A."/>
            <person name="Padilla-Crespo E."/>
            <person name="Loeffler F.E."/>
        </authorList>
    </citation>
    <scope>NUCLEOTIDE SEQUENCE [LARGE SCALE GENOMIC DNA]</scope>
    <source>
        <strain evidence="5 6">KS</strain>
        <strain evidence="4 7">RC</strain>
    </source>
</reference>
<proteinExistence type="inferred from homology"/>
<dbReference type="GO" id="GO:0005840">
    <property type="term" value="C:ribosome"/>
    <property type="evidence" value="ECO:0007669"/>
    <property type="project" value="UniProtKB-KW"/>
</dbReference>
<name>A0A328ESC7_9CHLR</name>
<dbReference type="AlphaFoldDB" id="A0A328ESC7"/>
<evidence type="ECO:0000256" key="2">
    <source>
        <dbReference type="ARBA" id="ARBA00022980"/>
    </source>
</evidence>
<dbReference type="EMBL" id="QGLC01000011">
    <property type="protein sequence ID" value="RAL69140.1"/>
    <property type="molecule type" value="Genomic_DNA"/>
</dbReference>
<comment type="similarity">
    <text evidence="1">Belongs to the bacterial ribosomal protein bL28 family.</text>
</comment>
<evidence type="ECO:0000313" key="5">
    <source>
        <dbReference type="EMBL" id="RAL70269.1"/>
    </source>
</evidence>
<dbReference type="InterPro" id="IPR034704">
    <property type="entry name" value="Ribosomal_bL28/bL31-like_sf"/>
</dbReference>
<comment type="caution">
    <text evidence="5">The sequence shown here is derived from an EMBL/GenBank/DDBJ whole genome shotgun (WGS) entry which is preliminary data.</text>
</comment>
<sequence length="37" mass="4173">MWMPNIHSAKIAVNGTEVRMKLCTRCIRTQAKLAKTA</sequence>
<evidence type="ECO:0000313" key="7">
    <source>
        <dbReference type="Proteomes" id="UP000249146"/>
    </source>
</evidence>
<evidence type="ECO:0000313" key="4">
    <source>
        <dbReference type="EMBL" id="RAL69140.1"/>
    </source>
</evidence>